<dbReference type="RefSeq" id="WP_127814210.1">
    <property type="nucleotide sequence ID" value="NZ_LDER01000284.1"/>
</dbReference>
<evidence type="ECO:0000313" key="3">
    <source>
        <dbReference type="Proteomes" id="UP000286687"/>
    </source>
</evidence>
<name>A0A437SDX6_BACTU</name>
<sequence length="246" mass="28370">MQVVILCGGKGLRMNGLSKSIPKSLAQIQNKPIIWHIMNLYSKYSHTDFLLPLGYQGDQIKEYFLEYHWKSKNFKINLESNQLDILNACENWNVTCIETGKNTMTGARLKKLEPYIQDDLFMITYGDGLADININELVEFHIRTGKTMTLTGILPKNQYGVLKSSNNIITEFAEKPTVSNRINGGFFVCNRDIFNYLDESEDCVLEELPFKRLVEDQELAVYHHDGKWLSIDTYKDLEIANTLWNT</sequence>
<dbReference type="Proteomes" id="UP000286687">
    <property type="component" value="Unassembled WGS sequence"/>
</dbReference>
<evidence type="ECO:0000313" key="2">
    <source>
        <dbReference type="EMBL" id="RVU61835.1"/>
    </source>
</evidence>
<dbReference type="SUPFAM" id="SSF53448">
    <property type="entry name" value="Nucleotide-diphospho-sugar transferases"/>
    <property type="match status" value="1"/>
</dbReference>
<comment type="caution">
    <text evidence="2">The sequence shown here is derived from an EMBL/GenBank/DDBJ whole genome shotgun (WGS) entry which is preliminary data.</text>
</comment>
<dbReference type="Pfam" id="PF00483">
    <property type="entry name" value="NTP_transferase"/>
    <property type="match status" value="1"/>
</dbReference>
<accession>A0A437SDX6</accession>
<dbReference type="EMBL" id="LDER01000284">
    <property type="protein sequence ID" value="RVU61835.1"/>
    <property type="molecule type" value="Genomic_DNA"/>
</dbReference>
<dbReference type="AlphaFoldDB" id="A0A437SDX6"/>
<dbReference type="InterPro" id="IPR029044">
    <property type="entry name" value="Nucleotide-diphossugar_trans"/>
</dbReference>
<dbReference type="PANTHER" id="PTHR47183:SF2">
    <property type="entry name" value="GLUCOSE-1-PHOSPHATE CYTIDYLYLTRANSFERASE-RELATED"/>
    <property type="match status" value="1"/>
</dbReference>
<organism evidence="2 3">
    <name type="scientific">Bacillus thuringiensis</name>
    <dbReference type="NCBI Taxonomy" id="1428"/>
    <lineage>
        <taxon>Bacteria</taxon>
        <taxon>Bacillati</taxon>
        <taxon>Bacillota</taxon>
        <taxon>Bacilli</taxon>
        <taxon>Bacillales</taxon>
        <taxon>Bacillaceae</taxon>
        <taxon>Bacillus</taxon>
        <taxon>Bacillus cereus group</taxon>
    </lineage>
</organism>
<dbReference type="Gene3D" id="3.90.550.10">
    <property type="entry name" value="Spore Coat Polysaccharide Biosynthesis Protein SpsA, Chain A"/>
    <property type="match status" value="1"/>
</dbReference>
<proteinExistence type="predicted"/>
<dbReference type="PANTHER" id="PTHR47183">
    <property type="entry name" value="GLUCOSE-1-PHOSPHATE CYTIDYLYLTRANSFERASE-RELATED"/>
    <property type="match status" value="1"/>
</dbReference>
<gene>
    <name evidence="2" type="ORF">BM74_23690</name>
</gene>
<keyword evidence="2" id="KW-0808">Transferase</keyword>
<dbReference type="GO" id="GO:0047343">
    <property type="term" value="F:glucose-1-phosphate cytidylyltransferase activity"/>
    <property type="evidence" value="ECO:0007669"/>
    <property type="project" value="InterPro"/>
</dbReference>
<feature type="domain" description="Nucleotidyl transferase" evidence="1">
    <location>
        <begin position="3"/>
        <end position="240"/>
    </location>
</feature>
<evidence type="ECO:0000259" key="1">
    <source>
        <dbReference type="Pfam" id="PF00483"/>
    </source>
</evidence>
<dbReference type="InterPro" id="IPR013446">
    <property type="entry name" value="G1P_cyt_trans-like"/>
</dbReference>
<keyword evidence="2" id="KW-0548">Nucleotidyltransferase</keyword>
<reference evidence="2 3" key="1">
    <citation type="submission" date="2018-01" db="EMBL/GenBank/DDBJ databases">
        <title>Complete genome sequence of G25-42.</title>
        <authorList>
            <person name="Zheng Z."/>
            <person name="Sun M."/>
        </authorList>
    </citation>
    <scope>NUCLEOTIDE SEQUENCE [LARGE SCALE GENOMIC DNA]</scope>
    <source>
        <strain evidence="2 3">G25-42</strain>
    </source>
</reference>
<dbReference type="InterPro" id="IPR005835">
    <property type="entry name" value="NTP_transferase_dom"/>
</dbReference>
<protein>
    <submittedName>
        <fullName evidence="2">Glucose-1-phosphate cytidylyltransferase</fullName>
    </submittedName>
</protein>